<gene>
    <name evidence="3" type="ORF">LDI01_16700</name>
</gene>
<evidence type="ECO:0000256" key="1">
    <source>
        <dbReference type="ARBA" id="ARBA00022490"/>
    </source>
</evidence>
<sequence>MAFEIQPTEGLIVYLHSLKHSRNLRSFGRLYYVSKRMRYALLYVSLNQEDEVIKKLTAQNYVKQVVPSHLNELLSKVADNDSNGQDDDDRFDEDFEN</sequence>
<keyword evidence="1" id="KW-0963">Cytoplasm</keyword>
<dbReference type="RefSeq" id="WP_057864615.1">
    <property type="nucleotide sequence ID" value="NZ_BKAB01000025.1"/>
</dbReference>
<feature type="compositionally biased region" description="Acidic residues" evidence="2">
    <location>
        <begin position="84"/>
        <end position="97"/>
    </location>
</feature>
<dbReference type="InterPro" id="IPR016979">
    <property type="entry name" value="DUF2129"/>
</dbReference>
<name>A0ABQ0XDF5_9LACO</name>
<organism evidence="3 4">
    <name type="scientific">Lentilactobacillus diolivorans</name>
    <dbReference type="NCBI Taxonomy" id="179838"/>
    <lineage>
        <taxon>Bacteria</taxon>
        <taxon>Bacillati</taxon>
        <taxon>Bacillota</taxon>
        <taxon>Bacilli</taxon>
        <taxon>Lactobacillales</taxon>
        <taxon>Lactobacillaceae</taxon>
        <taxon>Lentilactobacillus</taxon>
    </lineage>
</organism>
<keyword evidence="4" id="KW-1185">Reference proteome</keyword>
<proteinExistence type="predicted"/>
<dbReference type="Pfam" id="PF09902">
    <property type="entry name" value="DUF2129"/>
    <property type="match status" value="1"/>
</dbReference>
<dbReference type="Proteomes" id="UP000321409">
    <property type="component" value="Unassembled WGS sequence"/>
</dbReference>
<evidence type="ECO:0000313" key="4">
    <source>
        <dbReference type="Proteomes" id="UP000321409"/>
    </source>
</evidence>
<accession>A0ABQ0XDF5</accession>
<evidence type="ECO:0000256" key="2">
    <source>
        <dbReference type="SAM" id="MobiDB-lite"/>
    </source>
</evidence>
<evidence type="ECO:0000313" key="3">
    <source>
        <dbReference type="EMBL" id="GEP24077.1"/>
    </source>
</evidence>
<protein>
    <submittedName>
        <fullName evidence="3">Uncharacterized protein</fullName>
    </submittedName>
</protein>
<comment type="caution">
    <text evidence="3">The sequence shown here is derived from an EMBL/GenBank/DDBJ whole genome shotgun (WGS) entry which is preliminary data.</text>
</comment>
<feature type="region of interest" description="Disordered" evidence="2">
    <location>
        <begin position="76"/>
        <end position="97"/>
    </location>
</feature>
<reference evidence="3 4" key="1">
    <citation type="submission" date="2019-07" db="EMBL/GenBank/DDBJ databases">
        <title>Whole genome shotgun sequence of Lactobacillus diolivorans NBRC 107869.</title>
        <authorList>
            <person name="Hosoyama A."/>
            <person name="Uohara A."/>
            <person name="Ohji S."/>
            <person name="Ichikawa N."/>
        </authorList>
    </citation>
    <scope>NUCLEOTIDE SEQUENCE [LARGE SCALE GENOMIC DNA]</scope>
    <source>
        <strain evidence="3 4">NBRC 107869</strain>
    </source>
</reference>
<dbReference type="EMBL" id="BKAB01000025">
    <property type="protein sequence ID" value="GEP24077.1"/>
    <property type="molecule type" value="Genomic_DNA"/>
</dbReference>